<comment type="caution">
    <text evidence="1">The sequence shown here is derived from an EMBL/GenBank/DDBJ whole genome shotgun (WGS) entry which is preliminary data.</text>
</comment>
<evidence type="ECO:0000313" key="2">
    <source>
        <dbReference type="Proteomes" id="UP001190700"/>
    </source>
</evidence>
<protein>
    <submittedName>
        <fullName evidence="1">Uncharacterized protein</fullName>
    </submittedName>
</protein>
<dbReference type="EMBL" id="LGRX02027551">
    <property type="protein sequence ID" value="KAK3249194.1"/>
    <property type="molecule type" value="Genomic_DNA"/>
</dbReference>
<sequence length="72" mass="8395">MPFKEAVDIREKMIFHGDKLQSLKQQYIAKSGKADSFQCKACQMFVIDNSMPSVIKHFAFYHTEEMQKMMGD</sequence>
<name>A0AAE0C7A9_9CHLO</name>
<keyword evidence="2" id="KW-1185">Reference proteome</keyword>
<gene>
    <name evidence="1" type="ORF">CYMTET_41367</name>
</gene>
<accession>A0AAE0C7A9</accession>
<organism evidence="1 2">
    <name type="scientific">Cymbomonas tetramitiformis</name>
    <dbReference type="NCBI Taxonomy" id="36881"/>
    <lineage>
        <taxon>Eukaryota</taxon>
        <taxon>Viridiplantae</taxon>
        <taxon>Chlorophyta</taxon>
        <taxon>Pyramimonadophyceae</taxon>
        <taxon>Pyramimonadales</taxon>
        <taxon>Pyramimonadaceae</taxon>
        <taxon>Cymbomonas</taxon>
    </lineage>
</organism>
<dbReference type="AlphaFoldDB" id="A0AAE0C7A9"/>
<reference evidence="1 2" key="1">
    <citation type="journal article" date="2015" name="Genome Biol. Evol.">
        <title>Comparative Genomics of a Bacterivorous Green Alga Reveals Evolutionary Causalities and Consequences of Phago-Mixotrophic Mode of Nutrition.</title>
        <authorList>
            <person name="Burns J.A."/>
            <person name="Paasch A."/>
            <person name="Narechania A."/>
            <person name="Kim E."/>
        </authorList>
    </citation>
    <scope>NUCLEOTIDE SEQUENCE [LARGE SCALE GENOMIC DNA]</scope>
    <source>
        <strain evidence="1 2">PLY_AMNH</strain>
    </source>
</reference>
<proteinExistence type="predicted"/>
<dbReference type="Proteomes" id="UP001190700">
    <property type="component" value="Unassembled WGS sequence"/>
</dbReference>
<evidence type="ECO:0000313" key="1">
    <source>
        <dbReference type="EMBL" id="KAK3249194.1"/>
    </source>
</evidence>